<sequence length="207" mass="22931">MASRSSITDVSSAIGVGDSYSITLPASLAASNFSFTLAQSTFYDPNVTRNIRIIEPPQTGSAKAQVLDEELRAKFEKGFMERLDADRFEPGVKSSTEYYVEQWLSTNPFLVQTSIGRFFLGNTSHVNRLVGVLSVVAHLDRQALSPANELIALAALSHSSVEVKEYALRAYEYWEDAVLVAKLKDFSIQPAWLEEYKNEIIEDVIGG</sequence>
<organism evidence="1 2">
    <name type="scientific">Pseudomonas putida</name>
    <name type="common">Arthrobacter siderocapsulatus</name>
    <dbReference type="NCBI Taxonomy" id="303"/>
    <lineage>
        <taxon>Bacteria</taxon>
        <taxon>Pseudomonadati</taxon>
        <taxon>Pseudomonadota</taxon>
        <taxon>Gammaproteobacteria</taxon>
        <taxon>Pseudomonadales</taxon>
        <taxon>Pseudomonadaceae</taxon>
        <taxon>Pseudomonas</taxon>
    </lineage>
</organism>
<dbReference type="Proteomes" id="UP000050437">
    <property type="component" value="Unassembled WGS sequence"/>
</dbReference>
<protein>
    <submittedName>
        <fullName evidence="1">Uncharacterized protein</fullName>
    </submittedName>
</protein>
<accession>A0A0P7DAS9</accession>
<reference evidence="1 2" key="1">
    <citation type="submission" date="2015-10" db="EMBL/GenBank/DDBJ databases">
        <title>Pseudomonas putida clinical strains.</title>
        <authorList>
            <person name="Molina L."/>
            <person name="Udaondo Z."/>
        </authorList>
    </citation>
    <scope>NUCLEOTIDE SEQUENCE [LARGE SCALE GENOMIC DNA]</scope>
    <source>
        <strain evidence="1 2">HB13667</strain>
    </source>
</reference>
<name>A0A0P7DAS9_PSEPU</name>
<comment type="caution">
    <text evidence="1">The sequence shown here is derived from an EMBL/GenBank/DDBJ whole genome shotgun (WGS) entry which is preliminary data.</text>
</comment>
<dbReference type="RefSeq" id="WP_054572638.1">
    <property type="nucleotide sequence ID" value="NZ_LKKS01000068.1"/>
</dbReference>
<proteinExistence type="predicted"/>
<dbReference type="AlphaFoldDB" id="A0A0P7DAS9"/>
<dbReference type="EMBL" id="LKKS01000068">
    <property type="protein sequence ID" value="KPM65525.1"/>
    <property type="molecule type" value="Genomic_DNA"/>
</dbReference>
<evidence type="ECO:0000313" key="2">
    <source>
        <dbReference type="Proteomes" id="UP000050437"/>
    </source>
</evidence>
<evidence type="ECO:0000313" key="1">
    <source>
        <dbReference type="EMBL" id="KPM65525.1"/>
    </source>
</evidence>
<gene>
    <name evidence="1" type="ORF">HB13667_11425</name>
</gene>